<dbReference type="Proteomes" id="UP000701801">
    <property type="component" value="Unassembled WGS sequence"/>
</dbReference>
<reference evidence="2" key="1">
    <citation type="submission" date="2021-07" db="EMBL/GenBank/DDBJ databases">
        <authorList>
            <person name="Durling M."/>
        </authorList>
    </citation>
    <scope>NUCLEOTIDE SEQUENCE</scope>
</reference>
<evidence type="ECO:0000313" key="3">
    <source>
        <dbReference type="Proteomes" id="UP000701801"/>
    </source>
</evidence>
<comment type="caution">
    <text evidence="2">The sequence shown here is derived from an EMBL/GenBank/DDBJ whole genome shotgun (WGS) entry which is preliminary data.</text>
</comment>
<dbReference type="EMBL" id="CAJVRM010000068">
    <property type="protein sequence ID" value="CAG8973274.1"/>
    <property type="molecule type" value="Genomic_DNA"/>
</dbReference>
<protein>
    <submittedName>
        <fullName evidence="2">Uncharacterized protein</fullName>
    </submittedName>
</protein>
<feature type="region of interest" description="Disordered" evidence="1">
    <location>
        <begin position="1"/>
        <end position="45"/>
    </location>
</feature>
<name>A0A9N9Q303_9HELO</name>
<proteinExistence type="predicted"/>
<accession>A0A9N9Q303</accession>
<dbReference type="OrthoDB" id="515064at2759"/>
<evidence type="ECO:0000313" key="2">
    <source>
        <dbReference type="EMBL" id="CAG8973274.1"/>
    </source>
</evidence>
<feature type="compositionally biased region" description="Polar residues" evidence="1">
    <location>
        <begin position="25"/>
        <end position="38"/>
    </location>
</feature>
<keyword evidence="3" id="KW-1185">Reference proteome</keyword>
<dbReference type="AlphaFoldDB" id="A0A9N9Q303"/>
<organism evidence="2 3">
    <name type="scientific">Hymenoscyphus albidus</name>
    <dbReference type="NCBI Taxonomy" id="595503"/>
    <lineage>
        <taxon>Eukaryota</taxon>
        <taxon>Fungi</taxon>
        <taxon>Dikarya</taxon>
        <taxon>Ascomycota</taxon>
        <taxon>Pezizomycotina</taxon>
        <taxon>Leotiomycetes</taxon>
        <taxon>Helotiales</taxon>
        <taxon>Helotiaceae</taxon>
        <taxon>Hymenoscyphus</taxon>
    </lineage>
</organism>
<gene>
    <name evidence="2" type="ORF">HYALB_00000035</name>
</gene>
<evidence type="ECO:0000256" key="1">
    <source>
        <dbReference type="SAM" id="MobiDB-lite"/>
    </source>
</evidence>
<sequence length="225" mass="24861">MIMSSKVVSPPKQCSPAKFIDLTSEPDSPNTNPTTNRLEPNAFGSDADLGAAKRKFFAALGIDSSTSSNPGSSAAAHDFQPAKRMRIETYPSMNSFNDSLPPIFTGNHLQDAAPSAANSLPSVPPQPHKSLIDGLDVLRRKYPLDRFEATMKHSAVDSDTRMPCPSGSKVPDNTEFMYFPRIRCQGCPGKLYTPGPEETVDNFEVHLKNRQHRERVDARRFRAKR</sequence>